<dbReference type="OMA" id="YTDQNKG"/>
<dbReference type="InterPro" id="IPR037136">
    <property type="entry name" value="RNA3'_phos_cyclase_dom_sf"/>
</dbReference>
<dbReference type="GO" id="GO:0004521">
    <property type="term" value="F:RNA endonuclease activity"/>
    <property type="evidence" value="ECO:0007669"/>
    <property type="project" value="TreeGrafter"/>
</dbReference>
<dbReference type="InterPro" id="IPR000228">
    <property type="entry name" value="RNA3'_term_phos_cyc"/>
</dbReference>
<dbReference type="EMBL" id="KB908974">
    <property type="protein sequence ID" value="EOB13547.1"/>
    <property type="molecule type" value="Genomic_DNA"/>
</dbReference>
<accession>R0KTJ1</accession>
<dbReference type="Gene3D" id="3.30.360.20">
    <property type="entry name" value="RNA 3'-terminal phosphate cyclase, insert domain"/>
    <property type="match status" value="1"/>
</dbReference>
<name>R0KTJ1_NOSB1</name>
<dbReference type="STRING" id="578461.R0KTJ1"/>
<dbReference type="GO" id="GO:0000479">
    <property type="term" value="P:endonucleolytic cleavage of tricistronic rRNA transcript (SSU-rRNA, 5.8S rRNA, LSU-rRNA)"/>
    <property type="evidence" value="ECO:0007669"/>
    <property type="project" value="TreeGrafter"/>
</dbReference>
<dbReference type="GO" id="GO:0005730">
    <property type="term" value="C:nucleolus"/>
    <property type="evidence" value="ECO:0007669"/>
    <property type="project" value="TreeGrafter"/>
</dbReference>
<evidence type="ECO:0000259" key="1">
    <source>
        <dbReference type="Pfam" id="PF01137"/>
    </source>
</evidence>
<dbReference type="VEuPathDB" id="MicrosporidiaDB:NBO_66g0006"/>
<evidence type="ECO:0000313" key="3">
    <source>
        <dbReference type="EMBL" id="EOB13547.1"/>
    </source>
</evidence>
<dbReference type="OrthoDB" id="2194813at2759"/>
<organism evidence="3 4">
    <name type="scientific">Nosema bombycis (strain CQ1 / CVCC 102059)</name>
    <name type="common">Microsporidian parasite</name>
    <name type="synonym">Pebrine of silkworm</name>
    <dbReference type="NCBI Taxonomy" id="578461"/>
    <lineage>
        <taxon>Eukaryota</taxon>
        <taxon>Fungi</taxon>
        <taxon>Fungi incertae sedis</taxon>
        <taxon>Microsporidia</taxon>
        <taxon>Nosematidae</taxon>
        <taxon>Nosema</taxon>
    </lineage>
</organism>
<dbReference type="Pfam" id="PF01137">
    <property type="entry name" value="RTC"/>
    <property type="match status" value="1"/>
</dbReference>
<dbReference type="InterPro" id="IPR023797">
    <property type="entry name" value="RNA3'_phos_cyclase_dom"/>
</dbReference>
<evidence type="ECO:0000313" key="4">
    <source>
        <dbReference type="Proteomes" id="UP000016927"/>
    </source>
</evidence>
<dbReference type="PANTHER" id="PTHR11096">
    <property type="entry name" value="RNA 3' TERMINAL PHOSPHATE CYCLASE"/>
    <property type="match status" value="1"/>
</dbReference>
<dbReference type="SUPFAM" id="SSF55205">
    <property type="entry name" value="EPT/RTPC-like"/>
    <property type="match status" value="1"/>
</dbReference>
<dbReference type="InterPro" id="IPR036553">
    <property type="entry name" value="RPTC_insert"/>
</dbReference>
<keyword evidence="4" id="KW-1185">Reference proteome</keyword>
<dbReference type="Proteomes" id="UP000016927">
    <property type="component" value="Unassembled WGS sequence"/>
</dbReference>
<proteinExistence type="predicted"/>
<dbReference type="InterPro" id="IPR013792">
    <property type="entry name" value="RNA3'P_cycl/enolpyr_Trfase_a/b"/>
</dbReference>
<reference evidence="3 4" key="1">
    <citation type="journal article" date="2013" name="BMC Genomics">
        <title>Comparative genomics of parasitic silkworm microsporidia reveal an association between genome expansion and host adaptation.</title>
        <authorList>
            <person name="Pan G."/>
            <person name="Xu J."/>
            <person name="Li T."/>
            <person name="Xia Q."/>
            <person name="Liu S.L."/>
            <person name="Zhang G."/>
            <person name="Li S."/>
            <person name="Li C."/>
            <person name="Liu H."/>
            <person name="Yang L."/>
            <person name="Liu T."/>
            <person name="Zhang X."/>
            <person name="Wu Z."/>
            <person name="Fan W."/>
            <person name="Dang X."/>
            <person name="Xiang H."/>
            <person name="Tao M."/>
            <person name="Li Y."/>
            <person name="Hu J."/>
            <person name="Li Z."/>
            <person name="Lin L."/>
            <person name="Luo J."/>
            <person name="Geng L."/>
            <person name="Wang L."/>
            <person name="Long M."/>
            <person name="Wan Y."/>
            <person name="He N."/>
            <person name="Zhang Z."/>
            <person name="Lu C."/>
            <person name="Keeling P.J."/>
            <person name="Wang J."/>
            <person name="Xiang Z."/>
            <person name="Zhou Z."/>
        </authorList>
    </citation>
    <scope>NUCLEOTIDE SEQUENCE [LARGE SCALE GENOMIC DNA]</scope>
    <source>
        <strain evidence="4">CQ1 / CVCC 102059</strain>
    </source>
</reference>
<dbReference type="Pfam" id="PF05189">
    <property type="entry name" value="RTC_insert"/>
    <property type="match status" value="1"/>
</dbReference>
<feature type="domain" description="RNA 3'-terminal phosphate cyclase insert" evidence="2">
    <location>
        <begin position="174"/>
        <end position="259"/>
    </location>
</feature>
<evidence type="ECO:0000259" key="2">
    <source>
        <dbReference type="Pfam" id="PF05189"/>
    </source>
</evidence>
<sequence>MDYLEIEDSDFFNFAISYSLLSKKSVKIKIKRSREYKEDYVKMICYLSKNSEYKYDAKTKTLFFNPGVFLGGSFVYNCKDEIYNYIGPLLLLIPFAGTDTKITFKGITNRFHCVEIIKIANFSLLKHFEIQKLDLVVKKTGFFPDGEGEVELNCGPINQIKNVDLTGPSELIKTRAFLISSRLNSTFISEMSEVIKDLLGDLNLKIFTHLRNGKDSGPSPGYQCALFMESIDGIFYIEKDGFDRKPRDVAKDACLGLLNSANKSGLFDEKMYPLLFSFLAISSTDISSVKISRKTDELEIILKYLKIFFNYSCDTTKYNDHLIIKSSGCGYKNINMKLN</sequence>
<dbReference type="InterPro" id="IPR013791">
    <property type="entry name" value="RNA3'-term_phos_cycl_insert"/>
</dbReference>
<dbReference type="PANTHER" id="PTHR11096:SF1">
    <property type="entry name" value="RNA 3'-TERMINAL PHOSPHATE CYCLASE-LIKE PROTEIN"/>
    <property type="match status" value="1"/>
</dbReference>
<dbReference type="Gene3D" id="3.65.10.20">
    <property type="entry name" value="RNA 3'-terminal phosphate cyclase domain"/>
    <property type="match status" value="1"/>
</dbReference>
<dbReference type="HOGENOM" id="CLU_027882_1_0_1"/>
<protein>
    <submittedName>
        <fullName evidence="3">RNA 3'-terminal phosphate cyclase-like protein</fullName>
    </submittedName>
</protein>
<gene>
    <name evidence="3" type="primary">RCL1</name>
    <name evidence="3" type="ORF">NBO_66g0006</name>
</gene>
<feature type="domain" description="RNA 3'-terminal phosphate cyclase" evidence="1">
    <location>
        <begin position="11"/>
        <end position="311"/>
    </location>
</feature>
<dbReference type="AlphaFoldDB" id="R0KTJ1"/>